<comment type="caution">
    <text evidence="6">The sequence shown here is derived from an EMBL/GenBank/DDBJ whole genome shotgun (WGS) entry which is preliminary data.</text>
</comment>
<name>A0ABV8MWF2_9NEIS</name>
<evidence type="ECO:0000256" key="2">
    <source>
        <dbReference type="ARBA" id="ARBA00022692"/>
    </source>
</evidence>
<evidence type="ECO:0000256" key="4">
    <source>
        <dbReference type="ARBA" id="ARBA00023136"/>
    </source>
</evidence>
<dbReference type="Pfam" id="PF09685">
    <property type="entry name" value="MamF_MmsF"/>
    <property type="match status" value="1"/>
</dbReference>
<evidence type="ECO:0000256" key="3">
    <source>
        <dbReference type="ARBA" id="ARBA00022989"/>
    </source>
</evidence>
<organism evidence="6 7">
    <name type="scientific">Chitinimonas lacunae</name>
    <dbReference type="NCBI Taxonomy" id="1963018"/>
    <lineage>
        <taxon>Bacteria</taxon>
        <taxon>Pseudomonadati</taxon>
        <taxon>Pseudomonadota</taxon>
        <taxon>Betaproteobacteria</taxon>
        <taxon>Neisseriales</taxon>
        <taxon>Chitinibacteraceae</taxon>
        <taxon>Chitinimonas</taxon>
    </lineage>
</organism>
<feature type="transmembrane region" description="Helical" evidence="5">
    <location>
        <begin position="20"/>
        <end position="44"/>
    </location>
</feature>
<evidence type="ECO:0000313" key="6">
    <source>
        <dbReference type="EMBL" id="MFC4161302.1"/>
    </source>
</evidence>
<sequence>MNDHISEFKQQNDSQTYAVLLWVGTALLSLAPLFVFVPALVLFLTKKDDDFLLHHSREALNWSITFLLIEAACLVFTVVTLGLGGFVFLLAGILHVVFCVMAAVNTSKGVRYYLPFNLRLIK</sequence>
<reference evidence="7" key="1">
    <citation type="journal article" date="2019" name="Int. J. Syst. Evol. Microbiol.">
        <title>The Global Catalogue of Microorganisms (GCM) 10K type strain sequencing project: providing services to taxonomists for standard genome sequencing and annotation.</title>
        <authorList>
            <consortium name="The Broad Institute Genomics Platform"/>
            <consortium name="The Broad Institute Genome Sequencing Center for Infectious Disease"/>
            <person name="Wu L."/>
            <person name="Ma J."/>
        </authorList>
    </citation>
    <scope>NUCLEOTIDE SEQUENCE [LARGE SCALE GENOMIC DNA]</scope>
    <source>
        <strain evidence="7">LMG 29894</strain>
    </source>
</reference>
<evidence type="ECO:0000256" key="1">
    <source>
        <dbReference type="ARBA" id="ARBA00004141"/>
    </source>
</evidence>
<comment type="subcellular location">
    <subcellularLocation>
        <location evidence="1">Membrane</location>
        <topology evidence="1">Multi-pass membrane protein</topology>
    </subcellularLocation>
</comment>
<dbReference type="Proteomes" id="UP001595791">
    <property type="component" value="Unassembled WGS sequence"/>
</dbReference>
<proteinExistence type="predicted"/>
<gene>
    <name evidence="6" type="ORF">ACFOW7_18340</name>
</gene>
<protein>
    <submittedName>
        <fullName evidence="6">DUF4870 domain-containing protein</fullName>
    </submittedName>
</protein>
<feature type="transmembrane region" description="Helical" evidence="5">
    <location>
        <begin position="59"/>
        <end position="79"/>
    </location>
</feature>
<evidence type="ECO:0000313" key="7">
    <source>
        <dbReference type="Proteomes" id="UP001595791"/>
    </source>
</evidence>
<keyword evidence="2 5" id="KW-0812">Transmembrane</keyword>
<keyword evidence="4 5" id="KW-0472">Membrane</keyword>
<dbReference type="RefSeq" id="WP_378167087.1">
    <property type="nucleotide sequence ID" value="NZ_JBHSBU010000001.1"/>
</dbReference>
<dbReference type="InterPro" id="IPR019109">
    <property type="entry name" value="MamF_MmsF"/>
</dbReference>
<keyword evidence="7" id="KW-1185">Reference proteome</keyword>
<dbReference type="EMBL" id="JBHSBU010000001">
    <property type="protein sequence ID" value="MFC4161302.1"/>
    <property type="molecule type" value="Genomic_DNA"/>
</dbReference>
<accession>A0ABV8MWF2</accession>
<evidence type="ECO:0000256" key="5">
    <source>
        <dbReference type="SAM" id="Phobius"/>
    </source>
</evidence>
<feature type="transmembrane region" description="Helical" evidence="5">
    <location>
        <begin position="85"/>
        <end position="104"/>
    </location>
</feature>
<keyword evidence="3 5" id="KW-1133">Transmembrane helix</keyword>